<sequence>MLHQACGVHFDMNKSTAYPTICIYLEKEFFSFLCYLPAYAYPGQKPCARHCTQRKYYGIKSFNKHFYKEIQHNENNSRLNIHCFSSYCER</sequence>
<dbReference type="AlphaFoldDB" id="S4NFW2"/>
<evidence type="ECO:0000313" key="1">
    <source>
        <dbReference type="EMBL" id="JAA77656.1"/>
    </source>
</evidence>
<protein>
    <submittedName>
        <fullName evidence="1">Uncharacterized protein</fullName>
    </submittedName>
</protein>
<organism evidence="1">
    <name type="scientific">Pararge aegeria</name>
    <name type="common">speckled wood butterfly</name>
    <dbReference type="NCBI Taxonomy" id="116150"/>
    <lineage>
        <taxon>Eukaryota</taxon>
        <taxon>Metazoa</taxon>
        <taxon>Ecdysozoa</taxon>
        <taxon>Arthropoda</taxon>
        <taxon>Hexapoda</taxon>
        <taxon>Insecta</taxon>
        <taxon>Pterygota</taxon>
        <taxon>Neoptera</taxon>
        <taxon>Endopterygota</taxon>
        <taxon>Lepidoptera</taxon>
        <taxon>Glossata</taxon>
        <taxon>Ditrysia</taxon>
        <taxon>Papilionoidea</taxon>
        <taxon>Nymphalidae</taxon>
        <taxon>Satyrinae</taxon>
        <taxon>Satyrini</taxon>
        <taxon>Parargina</taxon>
        <taxon>Pararge</taxon>
    </lineage>
</organism>
<name>S4NFW2_9NEOP</name>
<reference evidence="1" key="2">
    <citation type="submission" date="2013-05" db="EMBL/GenBank/DDBJ databases">
        <authorList>
            <person name="Carter J.-M."/>
            <person name="Baker S.C."/>
            <person name="Pink R."/>
            <person name="Carter D.R.F."/>
            <person name="Collins A."/>
            <person name="Tomlin J."/>
            <person name="Gibbs M."/>
            <person name="Breuker C.J."/>
        </authorList>
    </citation>
    <scope>NUCLEOTIDE SEQUENCE</scope>
    <source>
        <tissue evidence="1">Ovary</tissue>
    </source>
</reference>
<proteinExistence type="predicted"/>
<reference evidence="1" key="1">
    <citation type="journal article" date="2013" name="BMC Genomics">
        <title>Unscrambling butterfly oogenesis.</title>
        <authorList>
            <person name="Carter J.M."/>
            <person name="Baker S.C."/>
            <person name="Pink R."/>
            <person name="Carter D.R."/>
            <person name="Collins A."/>
            <person name="Tomlin J."/>
            <person name="Gibbs M."/>
            <person name="Breuker C.J."/>
        </authorList>
    </citation>
    <scope>NUCLEOTIDE SEQUENCE</scope>
    <source>
        <tissue evidence="1">Ovary</tissue>
    </source>
</reference>
<accession>S4NFW2</accession>
<dbReference type="EMBL" id="GAIX01014904">
    <property type="protein sequence ID" value="JAA77656.1"/>
    <property type="molecule type" value="Transcribed_RNA"/>
</dbReference>